<comment type="caution">
    <text evidence="1">The sequence shown here is derived from an EMBL/GenBank/DDBJ whole genome shotgun (WGS) entry which is preliminary data.</text>
</comment>
<proteinExistence type="predicted"/>
<gene>
    <name evidence="1" type="ORF">C7R54_03970</name>
</gene>
<evidence type="ECO:0000313" key="1">
    <source>
        <dbReference type="EMBL" id="RXN93480.1"/>
    </source>
</evidence>
<accession>A0A4V1MSW7</accession>
<sequence>MPLALGLVSAGVLALVVLHDHGNTAAARVRLTHAADAAAYSGALVQARALNLLAYINRTQAAHQIALAHIATLASWAQFGQNEAARLRRGNPPGMLIAMFYGPTHAMAYASAARIESVSGALAHFADAHARHDALVHDVLSSAARAVLRDLPETRQQAMRTVLSANYPEWPLPALGPPSRRDRLALAFVQDRWPGFVQRYSGRRGGTFRAMVLRATDRYAFLGPRRGLALNPWPVSLRCPTLRHQLRRLGGTSLTREGTWESVDTQSHHALRSNKYIGCYYREYAMGWGKVRNPGQTDREVSLPHAPADFSRQSFWRWVQENAGWDLLNGRGNPLAYAYASQQRQRWHGRGMAAYAEVPLGRAGQPAGFEIVVRQPAELLPALAGSGASHAGGRYAYAGLAPGEHVTVTSAAEAYFARPRPRDDGREEIATLFRPYWQAHLVAARGARRQGHKAVRSAEATDER</sequence>
<evidence type="ECO:0000313" key="2">
    <source>
        <dbReference type="Proteomes" id="UP000290849"/>
    </source>
</evidence>
<protein>
    <submittedName>
        <fullName evidence="1">Uncharacterized protein</fullName>
    </submittedName>
</protein>
<dbReference type="AlphaFoldDB" id="A0A4V1MSW7"/>
<dbReference type="OrthoDB" id="5493674at2"/>
<reference evidence="1 2" key="1">
    <citation type="journal article" date="2017" name="Int. J. Syst. Evol. Microbiol.">
        <title>Achromobacter aloeverae sp. nov., isolated from the root of Aloe vera (L.) Burm.f.</title>
        <authorList>
            <person name="Kuncharoen N."/>
            <person name="Muramatsu Y."/>
            <person name="Shibata C."/>
            <person name="Kamakura Y."/>
            <person name="Nakagawa Y."/>
            <person name="Tanasupawat S."/>
        </authorList>
    </citation>
    <scope>NUCLEOTIDE SEQUENCE [LARGE SCALE GENOMIC DNA]</scope>
    <source>
        <strain evidence="1 2">AVA-1</strain>
    </source>
</reference>
<keyword evidence="2" id="KW-1185">Reference proteome</keyword>
<dbReference type="Proteomes" id="UP000290849">
    <property type="component" value="Unassembled WGS sequence"/>
</dbReference>
<name>A0A4V1MSW7_9BURK</name>
<dbReference type="EMBL" id="PYAL01000001">
    <property type="protein sequence ID" value="RXN93480.1"/>
    <property type="molecule type" value="Genomic_DNA"/>
</dbReference>
<organism evidence="1 2">
    <name type="scientific">Achromobacter aloeverae</name>
    <dbReference type="NCBI Taxonomy" id="1750518"/>
    <lineage>
        <taxon>Bacteria</taxon>
        <taxon>Pseudomonadati</taxon>
        <taxon>Pseudomonadota</taxon>
        <taxon>Betaproteobacteria</taxon>
        <taxon>Burkholderiales</taxon>
        <taxon>Alcaligenaceae</taxon>
        <taxon>Achromobacter</taxon>
    </lineage>
</organism>